<reference evidence="3" key="1">
    <citation type="submission" date="2020-08" db="EMBL/GenBank/DDBJ databases">
        <title>Multicomponent nature underlies the extraordinary mechanical properties of spider dragline silk.</title>
        <authorList>
            <person name="Kono N."/>
            <person name="Nakamura H."/>
            <person name="Mori M."/>
            <person name="Yoshida Y."/>
            <person name="Ohtoshi R."/>
            <person name="Malay A.D."/>
            <person name="Moran D.A.P."/>
            <person name="Tomita M."/>
            <person name="Numata K."/>
            <person name="Arakawa K."/>
        </authorList>
    </citation>
    <scope>NUCLEOTIDE SEQUENCE</scope>
</reference>
<accession>A0A8X6R0J1</accession>
<sequence length="158" mass="17153">MLLLFLLVICGNAQGQDEFVGPPGRPDQFGGPPENPGAFRGPPGGPDAFGRSPRGPDGPGGPRRHGPSVLELFPACKQMSDTMREKHKELMQNGQIGPRNCQQQDRRACMQNDMKTVRCAITEKPSKDCMDQFIAFMQGDTCSGSNEDSTTEKEIDSA</sequence>
<dbReference type="OrthoDB" id="6434170at2759"/>
<feature type="signal peptide" evidence="2">
    <location>
        <begin position="1"/>
        <end position="15"/>
    </location>
</feature>
<evidence type="ECO:0000256" key="1">
    <source>
        <dbReference type="SAM" id="MobiDB-lite"/>
    </source>
</evidence>
<comment type="caution">
    <text evidence="3">The sequence shown here is derived from an EMBL/GenBank/DDBJ whole genome shotgun (WGS) entry which is preliminary data.</text>
</comment>
<dbReference type="Proteomes" id="UP000887013">
    <property type="component" value="Unassembled WGS sequence"/>
</dbReference>
<keyword evidence="4" id="KW-1185">Reference proteome</keyword>
<organism evidence="3 4">
    <name type="scientific">Nephila pilipes</name>
    <name type="common">Giant wood spider</name>
    <name type="synonym">Nephila maculata</name>
    <dbReference type="NCBI Taxonomy" id="299642"/>
    <lineage>
        <taxon>Eukaryota</taxon>
        <taxon>Metazoa</taxon>
        <taxon>Ecdysozoa</taxon>
        <taxon>Arthropoda</taxon>
        <taxon>Chelicerata</taxon>
        <taxon>Arachnida</taxon>
        <taxon>Araneae</taxon>
        <taxon>Araneomorphae</taxon>
        <taxon>Entelegynae</taxon>
        <taxon>Araneoidea</taxon>
        <taxon>Nephilidae</taxon>
        <taxon>Nephila</taxon>
    </lineage>
</organism>
<evidence type="ECO:0000313" key="4">
    <source>
        <dbReference type="Proteomes" id="UP000887013"/>
    </source>
</evidence>
<proteinExistence type="predicted"/>
<dbReference type="EMBL" id="BMAW01036982">
    <property type="protein sequence ID" value="GFU46568.1"/>
    <property type="molecule type" value="Genomic_DNA"/>
</dbReference>
<evidence type="ECO:0000313" key="3">
    <source>
        <dbReference type="EMBL" id="GFU46568.1"/>
    </source>
</evidence>
<keyword evidence="2" id="KW-0732">Signal</keyword>
<protein>
    <submittedName>
        <fullName evidence="3">Uncharacterized protein</fullName>
    </submittedName>
</protein>
<name>A0A8X6R0J1_NEPPI</name>
<gene>
    <name evidence="3" type="primary">AVEN_118666_1</name>
    <name evidence="3" type="ORF">NPIL_98721</name>
</gene>
<evidence type="ECO:0000256" key="2">
    <source>
        <dbReference type="SAM" id="SignalP"/>
    </source>
</evidence>
<dbReference type="AlphaFoldDB" id="A0A8X6R0J1"/>
<feature type="region of interest" description="Disordered" evidence="1">
    <location>
        <begin position="18"/>
        <end position="69"/>
    </location>
</feature>
<feature type="chain" id="PRO_5036469429" evidence="2">
    <location>
        <begin position="16"/>
        <end position="158"/>
    </location>
</feature>